<protein>
    <recommendedName>
        <fullName evidence="9">GDP-perosamine synthase</fullName>
        <ecNumber evidence="8">2.6.1.102</ecNumber>
    </recommendedName>
</protein>
<sequence length="480" mass="52122">MNLHVAGIETEAGVAGFVCRATDGLWAAIERALDNGYGLVFVTNGDGEAIGRLKLQDLRQALHDGVHLGHASLGDIVRPGSLNDTDSAVAPVLDERRRIVGIEKRPDATFLPVAEPDLSHAELRNLMDAFLSTWISSTGDYITRFESSFAARTGMSHGVATSNGTVSLHLALAALGIGPGDEVIVPDLTFAASANVVIHLGATPVLVDVDPLTWCITPEAIERAITPRTRAVMPVHVFGRPAPMTEIRDLALRHGLFVIEDCAEAHGAAYDGQPVGSFSDVASFSFFANKIVTTGEGGICVTRDADLARRMRMLRDHGMHPERRYWHEEAGYNFRMTNLQASIGCAQLERMDAFLAMRRRVHEGYEAALGHLPGIAFPPPMPARYEPVTWFSCALVPAEARPRLIEACRQANIDLRPFFHGLSSMPAYRRYARKCPHGERLSACGINLPTSRKVDAQTVTRIAEIFAGVLTGDGGRSESE</sequence>
<evidence type="ECO:0000256" key="8">
    <source>
        <dbReference type="ARBA" id="ARBA00066317"/>
    </source>
</evidence>
<dbReference type="EC" id="2.6.1.102" evidence="8"/>
<proteinExistence type="inferred from homology"/>
<keyword evidence="12" id="KW-1185">Reference proteome</keyword>
<accession>A0A7W9S705</accession>
<evidence type="ECO:0000256" key="4">
    <source>
        <dbReference type="ARBA" id="ARBA00022679"/>
    </source>
</evidence>
<dbReference type="CDD" id="cd00616">
    <property type="entry name" value="AHBA_syn"/>
    <property type="match status" value="1"/>
</dbReference>
<evidence type="ECO:0000256" key="2">
    <source>
        <dbReference type="ARBA" id="ARBA00005125"/>
    </source>
</evidence>
<evidence type="ECO:0000256" key="7">
    <source>
        <dbReference type="ARBA" id="ARBA00051587"/>
    </source>
</evidence>
<dbReference type="InterPro" id="IPR000653">
    <property type="entry name" value="DegT/StrS_aminotransferase"/>
</dbReference>
<dbReference type="SUPFAM" id="SSF54631">
    <property type="entry name" value="CBS-domain pair"/>
    <property type="match status" value="1"/>
</dbReference>
<evidence type="ECO:0000313" key="12">
    <source>
        <dbReference type="Proteomes" id="UP000533306"/>
    </source>
</evidence>
<keyword evidence="5 10" id="KW-0663">Pyridoxal phosphate</keyword>
<dbReference type="RefSeq" id="WP_183832348.1">
    <property type="nucleotide sequence ID" value="NZ_JACHEU010000004.1"/>
</dbReference>
<evidence type="ECO:0000313" key="11">
    <source>
        <dbReference type="EMBL" id="MBB6014168.1"/>
    </source>
</evidence>
<dbReference type="GO" id="GO:0000271">
    <property type="term" value="P:polysaccharide biosynthetic process"/>
    <property type="evidence" value="ECO:0007669"/>
    <property type="project" value="TreeGrafter"/>
</dbReference>
<evidence type="ECO:0000256" key="5">
    <source>
        <dbReference type="ARBA" id="ARBA00022898"/>
    </source>
</evidence>
<dbReference type="InterPro" id="IPR046342">
    <property type="entry name" value="CBS_dom_sf"/>
</dbReference>
<dbReference type="InterPro" id="IPR015421">
    <property type="entry name" value="PyrdxlP-dep_Trfase_major"/>
</dbReference>
<comment type="caution">
    <text evidence="11">The sequence shown here is derived from an EMBL/GenBank/DDBJ whole genome shotgun (WGS) entry which is preliminary data.</text>
</comment>
<dbReference type="InterPro" id="IPR015424">
    <property type="entry name" value="PyrdxlP-dep_Trfase"/>
</dbReference>
<evidence type="ECO:0000256" key="1">
    <source>
        <dbReference type="ARBA" id="ARBA00001933"/>
    </source>
</evidence>
<comment type="pathway">
    <text evidence="2">Bacterial outer membrane biogenesis; LPS O-antigen biosynthesis.</text>
</comment>
<dbReference type="Gene3D" id="3.40.640.10">
    <property type="entry name" value="Type I PLP-dependent aspartate aminotransferase-like (Major domain)"/>
    <property type="match status" value="1"/>
</dbReference>
<keyword evidence="4 11" id="KW-0808">Transferase</keyword>
<dbReference type="GO" id="GO:0030170">
    <property type="term" value="F:pyridoxal phosphate binding"/>
    <property type="evidence" value="ECO:0007669"/>
    <property type="project" value="TreeGrafter"/>
</dbReference>
<keyword evidence="3 11" id="KW-0032">Aminotransferase</keyword>
<evidence type="ECO:0000256" key="10">
    <source>
        <dbReference type="RuleBase" id="RU004508"/>
    </source>
</evidence>
<dbReference type="AlphaFoldDB" id="A0A7W9S705"/>
<dbReference type="InterPro" id="IPR015422">
    <property type="entry name" value="PyrdxlP-dep_Trfase_small"/>
</dbReference>
<evidence type="ECO:0000256" key="9">
    <source>
        <dbReference type="ARBA" id="ARBA00074221"/>
    </source>
</evidence>
<comment type="cofactor">
    <cofactor evidence="1">
        <name>pyridoxal 5'-phosphate</name>
        <dbReference type="ChEBI" id="CHEBI:597326"/>
    </cofactor>
</comment>
<reference evidence="11 12" key="1">
    <citation type="submission" date="2020-08" db="EMBL/GenBank/DDBJ databases">
        <title>Genomic Encyclopedia of Type Strains, Phase IV (KMG-IV): sequencing the most valuable type-strain genomes for metagenomic binning, comparative biology and taxonomic classification.</title>
        <authorList>
            <person name="Goeker M."/>
        </authorList>
    </citation>
    <scope>NUCLEOTIDE SEQUENCE [LARGE SCALE GENOMIC DNA]</scope>
    <source>
        <strain evidence="11 12">DSM 11099</strain>
    </source>
</reference>
<dbReference type="Gene3D" id="3.90.1150.10">
    <property type="entry name" value="Aspartate Aminotransferase, domain 1"/>
    <property type="match status" value="1"/>
</dbReference>
<evidence type="ECO:0000256" key="6">
    <source>
        <dbReference type="ARBA" id="ARBA00037999"/>
    </source>
</evidence>
<dbReference type="PANTHER" id="PTHR30244">
    <property type="entry name" value="TRANSAMINASE"/>
    <property type="match status" value="1"/>
</dbReference>
<comment type="similarity">
    <text evidence="6 10">Belongs to the DegT/DnrJ/EryC1 family.</text>
</comment>
<dbReference type="GO" id="GO:0102933">
    <property type="term" value="F:GDP-4-dehydro-6-deoxy-D-mannose-4-aminotransferase activity"/>
    <property type="evidence" value="ECO:0007669"/>
    <property type="project" value="UniProtKB-EC"/>
</dbReference>
<dbReference type="EMBL" id="JACHEU010000004">
    <property type="protein sequence ID" value="MBB6014168.1"/>
    <property type="molecule type" value="Genomic_DNA"/>
</dbReference>
<dbReference type="PANTHER" id="PTHR30244:SF34">
    <property type="entry name" value="DTDP-4-AMINO-4,6-DIDEOXYGALACTOSE TRANSAMINASE"/>
    <property type="match status" value="1"/>
</dbReference>
<dbReference type="FunFam" id="3.40.640.10:FF:000090">
    <property type="entry name" value="Pyridoxal phosphate-dependent aminotransferase"/>
    <property type="match status" value="1"/>
</dbReference>
<dbReference type="Proteomes" id="UP000533306">
    <property type="component" value="Unassembled WGS sequence"/>
</dbReference>
<organism evidence="11 12">
    <name type="scientific">Aquamicrobium lusatiense</name>
    <dbReference type="NCBI Taxonomy" id="89772"/>
    <lineage>
        <taxon>Bacteria</taxon>
        <taxon>Pseudomonadati</taxon>
        <taxon>Pseudomonadota</taxon>
        <taxon>Alphaproteobacteria</taxon>
        <taxon>Hyphomicrobiales</taxon>
        <taxon>Phyllobacteriaceae</taxon>
        <taxon>Aquamicrobium</taxon>
    </lineage>
</organism>
<gene>
    <name evidence="11" type="ORF">HNR59_003562</name>
</gene>
<name>A0A7W9S705_9HYPH</name>
<evidence type="ECO:0000256" key="3">
    <source>
        <dbReference type="ARBA" id="ARBA00022576"/>
    </source>
</evidence>
<comment type="catalytic activity">
    <reaction evidence="7">
        <text>GDP-alpha-D-perosamine + 2-oxoglutarate = GDP-4-dehydro-alpha-D-rhamnose + L-glutamate</text>
        <dbReference type="Rhea" id="RHEA:36779"/>
        <dbReference type="ChEBI" id="CHEBI:16810"/>
        <dbReference type="ChEBI" id="CHEBI:29985"/>
        <dbReference type="ChEBI" id="CHEBI:57964"/>
        <dbReference type="ChEBI" id="CHEBI:73996"/>
        <dbReference type="EC" id="2.6.1.102"/>
    </reaction>
</comment>
<dbReference type="SUPFAM" id="SSF53383">
    <property type="entry name" value="PLP-dependent transferases"/>
    <property type="match status" value="1"/>
</dbReference>
<dbReference type="Pfam" id="PF01041">
    <property type="entry name" value="DegT_DnrJ_EryC1"/>
    <property type="match status" value="1"/>
</dbReference>